<evidence type="ECO:0000259" key="16">
    <source>
        <dbReference type="Pfam" id="PF02770"/>
    </source>
</evidence>
<evidence type="ECO:0000313" key="19">
    <source>
        <dbReference type="EMBL" id="ODQ49503.1"/>
    </source>
</evidence>
<keyword evidence="6 12" id="KW-0285">Flavoprotein</keyword>
<feature type="domain" description="Acyl-CoA oxidase C-alpha1" evidence="18">
    <location>
        <begin position="293"/>
        <end position="463"/>
    </location>
</feature>
<evidence type="ECO:0000256" key="10">
    <source>
        <dbReference type="ARBA" id="ARBA00023098"/>
    </source>
</evidence>
<evidence type="ECO:0000259" key="18">
    <source>
        <dbReference type="Pfam" id="PF22924"/>
    </source>
</evidence>
<dbReference type="AlphaFoldDB" id="A0A1E3NVD2"/>
<feature type="domain" description="Acyl-CoA oxidase/dehydrogenase middle" evidence="16">
    <location>
        <begin position="154"/>
        <end position="263"/>
    </location>
</feature>
<evidence type="ECO:0000256" key="5">
    <source>
        <dbReference type="ARBA" id="ARBA00006288"/>
    </source>
</evidence>
<dbReference type="GO" id="GO:0005504">
    <property type="term" value="F:fatty acid binding"/>
    <property type="evidence" value="ECO:0007669"/>
    <property type="project" value="TreeGrafter"/>
</dbReference>
<dbReference type="GO" id="GO:0071949">
    <property type="term" value="F:FAD binding"/>
    <property type="evidence" value="ECO:0007669"/>
    <property type="project" value="InterPro"/>
</dbReference>
<dbReference type="GeneID" id="30180495"/>
<dbReference type="Pfam" id="PF01756">
    <property type="entry name" value="ACOX"/>
    <property type="match status" value="1"/>
</dbReference>
<accession>A0A1E3NVD2</accession>
<dbReference type="InterPro" id="IPR037069">
    <property type="entry name" value="AcylCoA_DH/ox_N_sf"/>
</dbReference>
<keyword evidence="8" id="KW-0276">Fatty acid metabolism</keyword>
<dbReference type="Gene3D" id="1.20.140.10">
    <property type="entry name" value="Butyryl-CoA Dehydrogenase, subunit A, domain 3"/>
    <property type="match status" value="2"/>
</dbReference>
<comment type="cofactor">
    <cofactor evidence="2">
        <name>FAD</name>
        <dbReference type="ChEBI" id="CHEBI:57692"/>
    </cofactor>
</comment>
<evidence type="ECO:0000256" key="13">
    <source>
        <dbReference type="PIRSR" id="PIRSR000168-1"/>
    </source>
</evidence>
<dbReference type="InterPro" id="IPR009100">
    <property type="entry name" value="AcylCoA_DH/oxidase_NM_dom_sf"/>
</dbReference>
<dbReference type="FunFam" id="1.10.540.10:FF:000018">
    <property type="entry name" value="Acyl-coenzyme A oxidase"/>
    <property type="match status" value="1"/>
</dbReference>
<dbReference type="InterPro" id="IPR006091">
    <property type="entry name" value="Acyl-CoA_Oxase/DH_mid-dom"/>
</dbReference>
<reference evidence="19 20" key="1">
    <citation type="journal article" date="2016" name="Proc. Natl. Acad. Sci. U.S.A.">
        <title>Comparative genomics of biotechnologically important yeasts.</title>
        <authorList>
            <person name="Riley R."/>
            <person name="Haridas S."/>
            <person name="Wolfe K.H."/>
            <person name="Lopes M.R."/>
            <person name="Hittinger C.T."/>
            <person name="Goeker M."/>
            <person name="Salamov A.A."/>
            <person name="Wisecaver J.H."/>
            <person name="Long T.M."/>
            <person name="Calvey C.H."/>
            <person name="Aerts A.L."/>
            <person name="Barry K.W."/>
            <person name="Choi C."/>
            <person name="Clum A."/>
            <person name="Coughlan A.Y."/>
            <person name="Deshpande S."/>
            <person name="Douglass A.P."/>
            <person name="Hanson S.J."/>
            <person name="Klenk H.-P."/>
            <person name="LaButti K.M."/>
            <person name="Lapidus A."/>
            <person name="Lindquist E.A."/>
            <person name="Lipzen A.M."/>
            <person name="Meier-Kolthoff J.P."/>
            <person name="Ohm R.A."/>
            <person name="Otillar R.P."/>
            <person name="Pangilinan J.L."/>
            <person name="Peng Y."/>
            <person name="Rokas A."/>
            <person name="Rosa C.A."/>
            <person name="Scheuner C."/>
            <person name="Sibirny A.A."/>
            <person name="Slot J.C."/>
            <person name="Stielow J.B."/>
            <person name="Sun H."/>
            <person name="Kurtzman C.P."/>
            <person name="Blackwell M."/>
            <person name="Grigoriev I.V."/>
            <person name="Jeffries T.W."/>
        </authorList>
    </citation>
    <scope>NUCLEOTIDE SEQUENCE [LARGE SCALE GENOMIC DNA]</scope>
    <source>
        <strain evidence="19 20">NRRL Y-2026</strain>
    </source>
</reference>
<protein>
    <recommendedName>
        <fullName evidence="12">Acyl-coenzyme A oxidase</fullName>
    </recommendedName>
</protein>
<comment type="similarity">
    <text evidence="5 12">Belongs to the acyl-CoA oxidase family.</text>
</comment>
<evidence type="ECO:0000256" key="11">
    <source>
        <dbReference type="ARBA" id="ARBA00023140"/>
    </source>
</evidence>
<dbReference type="GO" id="GO:0055088">
    <property type="term" value="P:lipid homeostasis"/>
    <property type="evidence" value="ECO:0007669"/>
    <property type="project" value="TreeGrafter"/>
</dbReference>
<evidence type="ECO:0000313" key="20">
    <source>
        <dbReference type="Proteomes" id="UP000094455"/>
    </source>
</evidence>
<dbReference type="GO" id="GO:0005782">
    <property type="term" value="C:peroxisomal matrix"/>
    <property type="evidence" value="ECO:0007669"/>
    <property type="project" value="EnsemblFungi"/>
</dbReference>
<dbReference type="OrthoDB" id="538336at2759"/>
<dbReference type="InterPro" id="IPR036250">
    <property type="entry name" value="AcylCo_DH-like_C"/>
</dbReference>
<dbReference type="InterPro" id="IPR002655">
    <property type="entry name" value="Acyl-CoA_oxidase_C"/>
</dbReference>
<organism evidence="19 20">
    <name type="scientific">Pichia membranifaciens NRRL Y-2026</name>
    <dbReference type="NCBI Taxonomy" id="763406"/>
    <lineage>
        <taxon>Eukaryota</taxon>
        <taxon>Fungi</taxon>
        <taxon>Dikarya</taxon>
        <taxon>Ascomycota</taxon>
        <taxon>Saccharomycotina</taxon>
        <taxon>Pichiomycetes</taxon>
        <taxon>Pichiales</taxon>
        <taxon>Pichiaceae</taxon>
        <taxon>Pichia</taxon>
    </lineage>
</organism>
<dbReference type="Proteomes" id="UP000094455">
    <property type="component" value="Unassembled WGS sequence"/>
</dbReference>
<keyword evidence="10" id="KW-0443">Lipid metabolism</keyword>
<comment type="catalytic activity">
    <reaction evidence="1">
        <text>a 2,3-saturated acyl-CoA + O2 = a (2E)-enoyl-CoA + H2O2</text>
        <dbReference type="Rhea" id="RHEA:38959"/>
        <dbReference type="ChEBI" id="CHEBI:15379"/>
        <dbReference type="ChEBI" id="CHEBI:16240"/>
        <dbReference type="ChEBI" id="CHEBI:58856"/>
        <dbReference type="ChEBI" id="CHEBI:65111"/>
        <dbReference type="EC" id="1.3.3.6"/>
    </reaction>
</comment>
<dbReference type="GO" id="GO:0033540">
    <property type="term" value="P:fatty acid beta-oxidation using acyl-CoA oxidase"/>
    <property type="evidence" value="ECO:0007669"/>
    <property type="project" value="UniProtKB-UniPathway"/>
</dbReference>
<dbReference type="PIRSF" id="PIRSF000168">
    <property type="entry name" value="Acyl-CoA_oxidase"/>
    <property type="match status" value="1"/>
</dbReference>
<dbReference type="RefSeq" id="XP_019020616.1">
    <property type="nucleotide sequence ID" value="XM_019163808.1"/>
</dbReference>
<dbReference type="UniPathway" id="UPA00661"/>
<keyword evidence="11" id="KW-0576">Peroxisome</keyword>
<evidence type="ECO:0000256" key="1">
    <source>
        <dbReference type="ARBA" id="ARBA00001201"/>
    </source>
</evidence>
<keyword evidence="7 12" id="KW-0274">FAD</keyword>
<comment type="pathway">
    <text evidence="4">Lipid metabolism; peroxisomal fatty acid beta-oxidation.</text>
</comment>
<gene>
    <name evidence="19" type="ORF">PICMEDRAFT_71049</name>
</gene>
<dbReference type="STRING" id="763406.A0A1E3NVD2"/>
<evidence type="ECO:0000256" key="4">
    <source>
        <dbReference type="ARBA" id="ARBA00004846"/>
    </source>
</evidence>
<dbReference type="Pfam" id="PF22924">
    <property type="entry name" value="ACOX_C_alpha1"/>
    <property type="match status" value="1"/>
</dbReference>
<evidence type="ECO:0000256" key="8">
    <source>
        <dbReference type="ARBA" id="ARBA00022832"/>
    </source>
</evidence>
<evidence type="ECO:0000256" key="2">
    <source>
        <dbReference type="ARBA" id="ARBA00001974"/>
    </source>
</evidence>
<proteinExistence type="inferred from homology"/>
<sequence>MKLTTLPKTVEPDPQQLIWSERLRTDFPLNEMHAFIEGSTDASVHTLRLMQQIERDPVLQVKPDYYELSREEHRELTAQKIARLAKYMEQDAPDFQTFQDRLNLVALIDPQLGTRIGVHLGLFLSAIRGNGTEEQFNYWAFERGAVYMKDIYGCFSMTEIAHGSNVAALQTLAEYDVENDAFIITTPHIGATKWWIGGAAHSATHTVVFARLVVKGKDYGVKTFVVPIRDSNHDLYPGVAIGDIGEKMGRDGIDNGWIQFTGVRIPREYMLSKFTKVDREGNVEEPPLEQLAYGALLGGRVTMVTDSWRTGERFVAIAIRYAVGRRQFTVKGETVENQLINYPLHQKRLLPYLAWVYGMSVASNQIQKDYKDVLQKLDDGVKSGDFGLLNKSIEGLKGLFADSASLKSTCTWLTADLIDECRQSCGGHGYSAYAGFGKGYADHVVQCTWEGDNNILAQNSGRITIQKVMAFEKSGKVFGSSGYAFLKDAKREGAILSSESDLKDLQTLNLALKSIIYRVALKCIGALQENGKNWDVIANEKLSLSKLYAAEYILDKWIAKISETRDAGVRKQLENLARLFAISNIDRFGVYFLQQNVISQNCYDIMERYTYQVLLEVRQEVIGLTDSFKLSDFFINSVLGNYNGDIYHNYLSVVKSLDTTAATAKAPYAGEFLAMLNRTSVESREKHQRSEDVLSKLRSD</sequence>
<dbReference type="PANTHER" id="PTHR10909">
    <property type="entry name" value="ELECTRON TRANSPORT OXIDOREDUCTASE"/>
    <property type="match status" value="1"/>
</dbReference>
<dbReference type="FunFam" id="2.40.110.10:FF:000003">
    <property type="entry name" value="Acyl-coenzyme A oxidase"/>
    <property type="match status" value="1"/>
</dbReference>
<evidence type="ECO:0000259" key="15">
    <source>
        <dbReference type="Pfam" id="PF01756"/>
    </source>
</evidence>
<feature type="active site" description="Proton acceptor" evidence="13">
    <location>
        <position position="450"/>
    </location>
</feature>
<dbReference type="Pfam" id="PF02770">
    <property type="entry name" value="Acyl-CoA_dh_M"/>
    <property type="match status" value="1"/>
</dbReference>
<dbReference type="GO" id="GO:0003997">
    <property type="term" value="F:acyl-CoA oxidase activity"/>
    <property type="evidence" value="ECO:0007669"/>
    <property type="project" value="UniProtKB-EC"/>
</dbReference>
<dbReference type="InterPro" id="IPR029320">
    <property type="entry name" value="Acyl-CoA_ox_N"/>
</dbReference>
<dbReference type="SUPFAM" id="SSF56645">
    <property type="entry name" value="Acyl-CoA dehydrogenase NM domain-like"/>
    <property type="match status" value="1"/>
</dbReference>
<keyword evidence="9" id="KW-0560">Oxidoreductase</keyword>
<dbReference type="Gene3D" id="2.40.110.10">
    <property type="entry name" value="Butyryl-CoA Dehydrogenase, subunit A, domain 2"/>
    <property type="match status" value="1"/>
</dbReference>
<dbReference type="Pfam" id="PF14749">
    <property type="entry name" value="Acyl-CoA_ox_N"/>
    <property type="match status" value="1"/>
</dbReference>
<dbReference type="Gene3D" id="1.10.540.10">
    <property type="entry name" value="Acyl-CoA dehydrogenase/oxidase, N-terminal domain"/>
    <property type="match status" value="1"/>
</dbReference>
<dbReference type="InterPro" id="IPR046373">
    <property type="entry name" value="Acyl-CoA_Oxase/DH_mid-dom_sf"/>
</dbReference>
<dbReference type="InterPro" id="IPR012258">
    <property type="entry name" value="Acyl-CoA_oxidase"/>
</dbReference>
<feature type="binding site" evidence="14">
    <location>
        <position position="197"/>
    </location>
    <ligand>
        <name>FAD</name>
        <dbReference type="ChEBI" id="CHEBI:57692"/>
    </ligand>
</feature>
<dbReference type="InterPro" id="IPR055060">
    <property type="entry name" value="ACOX_C_alpha1"/>
</dbReference>
<comment type="subcellular location">
    <subcellularLocation>
        <location evidence="3">Peroxisome</location>
    </subcellularLocation>
</comment>
<dbReference type="FunFam" id="1.20.140.10:FF:000015">
    <property type="entry name" value="Acyl-coenzyme A oxidase"/>
    <property type="match status" value="1"/>
</dbReference>
<name>A0A1E3NVD2_9ASCO</name>
<dbReference type="PANTHER" id="PTHR10909:SF352">
    <property type="entry name" value="ACYL-COENZYME A OXIDASE-LIKE PROTEIN"/>
    <property type="match status" value="1"/>
</dbReference>
<feature type="domain" description="Acyl-coenzyme A oxidase N-terminal" evidence="17">
    <location>
        <begin position="30"/>
        <end position="139"/>
    </location>
</feature>
<evidence type="ECO:0000256" key="14">
    <source>
        <dbReference type="PIRSR" id="PIRSR000168-2"/>
    </source>
</evidence>
<dbReference type="EMBL" id="KV454001">
    <property type="protein sequence ID" value="ODQ49503.1"/>
    <property type="molecule type" value="Genomic_DNA"/>
</dbReference>
<evidence type="ECO:0000256" key="3">
    <source>
        <dbReference type="ARBA" id="ARBA00004275"/>
    </source>
</evidence>
<keyword evidence="20" id="KW-1185">Reference proteome</keyword>
<feature type="binding site" evidence="14">
    <location>
        <position position="158"/>
    </location>
    <ligand>
        <name>FAD</name>
        <dbReference type="ChEBI" id="CHEBI:57692"/>
    </ligand>
</feature>
<dbReference type="SUPFAM" id="SSF47203">
    <property type="entry name" value="Acyl-CoA dehydrogenase C-terminal domain-like"/>
    <property type="match status" value="2"/>
</dbReference>
<evidence type="ECO:0000256" key="9">
    <source>
        <dbReference type="ARBA" id="ARBA00023002"/>
    </source>
</evidence>
<feature type="domain" description="Acyl-CoA oxidase C-terminal" evidence="15">
    <location>
        <begin position="505"/>
        <end position="671"/>
    </location>
</feature>
<evidence type="ECO:0000256" key="6">
    <source>
        <dbReference type="ARBA" id="ARBA00022630"/>
    </source>
</evidence>
<evidence type="ECO:0000256" key="12">
    <source>
        <dbReference type="PIRNR" id="PIRNR000168"/>
    </source>
</evidence>
<evidence type="ECO:0000256" key="7">
    <source>
        <dbReference type="ARBA" id="ARBA00022827"/>
    </source>
</evidence>
<evidence type="ECO:0000259" key="17">
    <source>
        <dbReference type="Pfam" id="PF14749"/>
    </source>
</evidence>